<comment type="caution">
    <text evidence="1">The sequence shown here is derived from an EMBL/GenBank/DDBJ whole genome shotgun (WGS) entry which is preliminary data.</text>
</comment>
<dbReference type="EMBL" id="JANBUJ010003522">
    <property type="protein sequence ID" value="KAJ2760365.1"/>
    <property type="molecule type" value="Genomic_DNA"/>
</dbReference>
<name>A0ACC1JKA5_9FUNG</name>
<evidence type="ECO:0000313" key="1">
    <source>
        <dbReference type="EMBL" id="KAJ2760365.1"/>
    </source>
</evidence>
<keyword evidence="2" id="KW-1185">Reference proteome</keyword>
<reference evidence="1" key="1">
    <citation type="submission" date="2022-07" db="EMBL/GenBank/DDBJ databases">
        <title>Phylogenomic reconstructions and comparative analyses of Kickxellomycotina fungi.</title>
        <authorList>
            <person name="Reynolds N.K."/>
            <person name="Stajich J.E."/>
            <person name="Barry K."/>
            <person name="Grigoriev I.V."/>
            <person name="Crous P."/>
            <person name="Smith M.E."/>
        </authorList>
    </citation>
    <scope>NUCLEOTIDE SEQUENCE</scope>
    <source>
        <strain evidence="1">CBS 109366</strain>
    </source>
</reference>
<organism evidence="1 2">
    <name type="scientific">Coemansia nantahalensis</name>
    <dbReference type="NCBI Taxonomy" id="2789366"/>
    <lineage>
        <taxon>Eukaryota</taxon>
        <taxon>Fungi</taxon>
        <taxon>Fungi incertae sedis</taxon>
        <taxon>Zoopagomycota</taxon>
        <taxon>Kickxellomycotina</taxon>
        <taxon>Kickxellomycetes</taxon>
        <taxon>Kickxellales</taxon>
        <taxon>Kickxellaceae</taxon>
        <taxon>Coemansia</taxon>
    </lineage>
</organism>
<protein>
    <submittedName>
        <fullName evidence="1">Uncharacterized protein</fullName>
    </submittedName>
</protein>
<dbReference type="Proteomes" id="UP001140234">
    <property type="component" value="Unassembled WGS sequence"/>
</dbReference>
<proteinExistence type="predicted"/>
<accession>A0ACC1JKA5</accession>
<evidence type="ECO:0000313" key="2">
    <source>
        <dbReference type="Proteomes" id="UP001140234"/>
    </source>
</evidence>
<sequence>MDPPEHDIMDRPPRNPRRGMLTRGTTLVLVIQAFFMAATTFAVFIVAVLTPFGLIVLPGYDSRAPDPYVPSIFRQGNPETNANDNKSPHIAGARSVAFGVLTVLQLNQAFLSRSLDASVFTTGLRANKWMVWCVLLSFVLYVIGTYVPGLNSWLELRPLSWPAWLVILGAVLLQYVFSELTKLALRTIARRRRQRASCQQH</sequence>
<gene>
    <name evidence="1" type="ORF">IWQ57_006324</name>
</gene>